<sequence>MENVQMIGNEKSYRKEAVMEVMQCKVQAELALKQTHAAAVAK</sequence>
<accession>A0A0K2UAK9</accession>
<protein>
    <submittedName>
        <fullName evidence="1">Uncharacterized protein</fullName>
    </submittedName>
</protein>
<organism evidence="1">
    <name type="scientific">Lepeophtheirus salmonis</name>
    <name type="common">Salmon louse</name>
    <name type="synonym">Caligus salmonis</name>
    <dbReference type="NCBI Taxonomy" id="72036"/>
    <lineage>
        <taxon>Eukaryota</taxon>
        <taxon>Metazoa</taxon>
        <taxon>Ecdysozoa</taxon>
        <taxon>Arthropoda</taxon>
        <taxon>Crustacea</taxon>
        <taxon>Multicrustacea</taxon>
        <taxon>Hexanauplia</taxon>
        <taxon>Copepoda</taxon>
        <taxon>Siphonostomatoida</taxon>
        <taxon>Caligidae</taxon>
        <taxon>Lepeophtheirus</taxon>
    </lineage>
</organism>
<evidence type="ECO:0000313" key="1">
    <source>
        <dbReference type="EMBL" id="CDW34736.1"/>
    </source>
</evidence>
<dbReference type="EMBL" id="HACA01017375">
    <property type="protein sequence ID" value="CDW34736.1"/>
    <property type="molecule type" value="Transcribed_RNA"/>
</dbReference>
<name>A0A0K2UAK9_LEPSM</name>
<proteinExistence type="predicted"/>
<reference evidence="1" key="1">
    <citation type="submission" date="2014-05" db="EMBL/GenBank/DDBJ databases">
        <authorList>
            <person name="Chronopoulou M."/>
        </authorList>
    </citation>
    <scope>NUCLEOTIDE SEQUENCE</scope>
    <source>
        <tissue evidence="1">Whole organism</tissue>
    </source>
</reference>
<dbReference type="AlphaFoldDB" id="A0A0K2UAK9"/>